<keyword evidence="1" id="KW-0812">Transmembrane</keyword>
<feature type="transmembrane region" description="Helical" evidence="1">
    <location>
        <begin position="364"/>
        <end position="385"/>
    </location>
</feature>
<feature type="transmembrane region" description="Helical" evidence="1">
    <location>
        <begin position="339"/>
        <end position="358"/>
    </location>
</feature>
<keyword evidence="1" id="KW-1133">Transmembrane helix</keyword>
<name>A0ABW4XIF6_9GAMM</name>
<feature type="transmembrane region" description="Helical" evidence="1">
    <location>
        <begin position="179"/>
        <end position="202"/>
    </location>
</feature>
<comment type="caution">
    <text evidence="2">The sequence shown here is derived from an EMBL/GenBank/DDBJ whole genome shotgun (WGS) entry which is preliminary data.</text>
</comment>
<feature type="transmembrane region" description="Helical" evidence="1">
    <location>
        <begin position="63"/>
        <end position="82"/>
    </location>
</feature>
<evidence type="ECO:0000256" key="1">
    <source>
        <dbReference type="SAM" id="Phobius"/>
    </source>
</evidence>
<gene>
    <name evidence="2" type="ORF">ACFSJ3_04835</name>
</gene>
<protein>
    <submittedName>
        <fullName evidence="2">NnrS family protein</fullName>
    </submittedName>
</protein>
<accession>A0ABW4XIF6</accession>
<feature type="transmembrane region" description="Helical" evidence="1">
    <location>
        <begin position="273"/>
        <end position="296"/>
    </location>
</feature>
<dbReference type="EMBL" id="JBHUHT010000008">
    <property type="protein sequence ID" value="MFD2095302.1"/>
    <property type="molecule type" value="Genomic_DNA"/>
</dbReference>
<feature type="transmembrane region" description="Helical" evidence="1">
    <location>
        <begin position="21"/>
        <end position="43"/>
    </location>
</feature>
<keyword evidence="3" id="KW-1185">Reference proteome</keyword>
<sequence>MMQITDASVEEKLPPLLRLAFRPFFLAGSAFSVIAILVWWLSFAGKIQFMPYGGGLWWHMHEMLFGFVAAIIAGFLLTAVQTWTGLRGLHGNKLLALFLLWLVARILMVVDLGELRWLAMAIDLLFLPTVALVMANFVYRVKQWRNLVFTPLLLGLTLANLLMHLAITGHMANGMMIGSHLAVLLITLVVFVVGGRVIPFFTSRACQFEKPQPLFWLEALGALSLLAIVVLLLASNWWSPERTVIATLWTVFGVSQLIRMARWRPHVTLKVPLLWSLHLSYLFIPVGALLAAAYYLGQVYSMSPAIHALTVGGMGSLILAMLARVSLGHTGRPLQPHPQMSFAFVLLLAAAVLRSLLPAVMPQWLMWSIGGSALTWILGYGLFLLHYTKVLSTPRADGRPG</sequence>
<feature type="transmembrane region" description="Helical" evidence="1">
    <location>
        <begin position="118"/>
        <end position="139"/>
    </location>
</feature>
<organism evidence="2 3">
    <name type="scientific">Corallincola platygyrae</name>
    <dbReference type="NCBI Taxonomy" id="1193278"/>
    <lineage>
        <taxon>Bacteria</taxon>
        <taxon>Pseudomonadati</taxon>
        <taxon>Pseudomonadota</taxon>
        <taxon>Gammaproteobacteria</taxon>
        <taxon>Alteromonadales</taxon>
        <taxon>Psychromonadaceae</taxon>
        <taxon>Corallincola</taxon>
    </lineage>
</organism>
<feature type="transmembrane region" description="Helical" evidence="1">
    <location>
        <begin position="94"/>
        <end position="112"/>
    </location>
</feature>
<evidence type="ECO:0000313" key="2">
    <source>
        <dbReference type="EMBL" id="MFD2095302.1"/>
    </source>
</evidence>
<dbReference type="Pfam" id="PF05940">
    <property type="entry name" value="NnrS"/>
    <property type="match status" value="1"/>
</dbReference>
<keyword evidence="1" id="KW-0472">Membrane</keyword>
<feature type="transmembrane region" description="Helical" evidence="1">
    <location>
        <begin position="146"/>
        <end position="167"/>
    </location>
</feature>
<proteinExistence type="predicted"/>
<feature type="transmembrane region" description="Helical" evidence="1">
    <location>
        <begin position="308"/>
        <end position="327"/>
    </location>
</feature>
<dbReference type="Proteomes" id="UP001597380">
    <property type="component" value="Unassembled WGS sequence"/>
</dbReference>
<reference evidence="3" key="1">
    <citation type="journal article" date="2019" name="Int. J. Syst. Evol. Microbiol.">
        <title>The Global Catalogue of Microorganisms (GCM) 10K type strain sequencing project: providing services to taxonomists for standard genome sequencing and annotation.</title>
        <authorList>
            <consortium name="The Broad Institute Genomics Platform"/>
            <consortium name="The Broad Institute Genome Sequencing Center for Infectious Disease"/>
            <person name="Wu L."/>
            <person name="Ma J."/>
        </authorList>
    </citation>
    <scope>NUCLEOTIDE SEQUENCE [LARGE SCALE GENOMIC DNA]</scope>
    <source>
        <strain evidence="3">CGMCC 1.10992</strain>
    </source>
</reference>
<feature type="transmembrane region" description="Helical" evidence="1">
    <location>
        <begin position="214"/>
        <end position="238"/>
    </location>
</feature>
<feature type="transmembrane region" description="Helical" evidence="1">
    <location>
        <begin position="244"/>
        <end position="261"/>
    </location>
</feature>
<dbReference type="RefSeq" id="WP_345338462.1">
    <property type="nucleotide sequence ID" value="NZ_BAABLI010000005.1"/>
</dbReference>
<evidence type="ECO:0000313" key="3">
    <source>
        <dbReference type="Proteomes" id="UP001597380"/>
    </source>
</evidence>
<dbReference type="InterPro" id="IPR010266">
    <property type="entry name" value="NnrS"/>
</dbReference>